<dbReference type="EMBL" id="JAEVLS010000003">
    <property type="protein sequence ID" value="MBM0106329.1"/>
    <property type="molecule type" value="Genomic_DNA"/>
</dbReference>
<dbReference type="SFLD" id="SFLDG01067">
    <property type="entry name" value="SPASM/twitch_domain_containing"/>
    <property type="match status" value="1"/>
</dbReference>
<protein>
    <submittedName>
        <fullName evidence="7">Radical SAM protein</fullName>
    </submittedName>
</protein>
<keyword evidence="3" id="KW-0479">Metal-binding</keyword>
<evidence type="ECO:0000256" key="3">
    <source>
        <dbReference type="ARBA" id="ARBA00022723"/>
    </source>
</evidence>
<dbReference type="PROSITE" id="PS51918">
    <property type="entry name" value="RADICAL_SAM"/>
    <property type="match status" value="1"/>
</dbReference>
<dbReference type="Gene3D" id="3.20.20.70">
    <property type="entry name" value="Aldolase class I"/>
    <property type="match status" value="1"/>
</dbReference>
<evidence type="ECO:0000256" key="4">
    <source>
        <dbReference type="ARBA" id="ARBA00023004"/>
    </source>
</evidence>
<feature type="domain" description="Radical SAM core" evidence="6">
    <location>
        <begin position="48"/>
        <end position="270"/>
    </location>
</feature>
<accession>A0ABS1WZC8</accession>
<evidence type="ECO:0000313" key="8">
    <source>
        <dbReference type="Proteomes" id="UP000661077"/>
    </source>
</evidence>
<organism evidence="7 8">
    <name type="scientific">Steroidobacter gossypii</name>
    <dbReference type="NCBI Taxonomy" id="2805490"/>
    <lineage>
        <taxon>Bacteria</taxon>
        <taxon>Pseudomonadati</taxon>
        <taxon>Pseudomonadota</taxon>
        <taxon>Gammaproteobacteria</taxon>
        <taxon>Steroidobacterales</taxon>
        <taxon>Steroidobacteraceae</taxon>
        <taxon>Steroidobacter</taxon>
    </lineage>
</organism>
<keyword evidence="4" id="KW-0408">Iron</keyword>
<dbReference type="Proteomes" id="UP000661077">
    <property type="component" value="Unassembled WGS sequence"/>
</dbReference>
<proteinExistence type="predicted"/>
<dbReference type="InterPro" id="IPR023885">
    <property type="entry name" value="4Fe4S-binding_SPASM_dom"/>
</dbReference>
<dbReference type="SFLD" id="SFLDS00029">
    <property type="entry name" value="Radical_SAM"/>
    <property type="match status" value="1"/>
</dbReference>
<keyword evidence="5" id="KW-0411">Iron-sulfur</keyword>
<dbReference type="SUPFAM" id="SSF102114">
    <property type="entry name" value="Radical SAM enzymes"/>
    <property type="match status" value="1"/>
</dbReference>
<dbReference type="Pfam" id="PF04055">
    <property type="entry name" value="Radical_SAM"/>
    <property type="match status" value="1"/>
</dbReference>
<comment type="cofactor">
    <cofactor evidence="1">
        <name>[4Fe-4S] cluster</name>
        <dbReference type="ChEBI" id="CHEBI:49883"/>
    </cofactor>
</comment>
<dbReference type="InterPro" id="IPR058240">
    <property type="entry name" value="rSAM_sf"/>
</dbReference>
<dbReference type="InterPro" id="IPR050377">
    <property type="entry name" value="Radical_SAM_PqqE_MftC-like"/>
</dbReference>
<evidence type="ECO:0000313" key="7">
    <source>
        <dbReference type="EMBL" id="MBM0106329.1"/>
    </source>
</evidence>
<dbReference type="CDD" id="cd01335">
    <property type="entry name" value="Radical_SAM"/>
    <property type="match status" value="1"/>
</dbReference>
<comment type="caution">
    <text evidence="7">The sequence shown here is derived from an EMBL/GenBank/DDBJ whole genome shotgun (WGS) entry which is preliminary data.</text>
</comment>
<dbReference type="InterPro" id="IPR013785">
    <property type="entry name" value="Aldolase_TIM"/>
</dbReference>
<evidence type="ECO:0000256" key="2">
    <source>
        <dbReference type="ARBA" id="ARBA00022691"/>
    </source>
</evidence>
<keyword evidence="8" id="KW-1185">Reference proteome</keyword>
<dbReference type="RefSeq" id="WP_203168435.1">
    <property type="nucleotide sequence ID" value="NZ_JAEVLS010000003.1"/>
</dbReference>
<dbReference type="InterPro" id="IPR007197">
    <property type="entry name" value="rSAM"/>
</dbReference>
<reference evidence="7 8" key="1">
    <citation type="journal article" date="2021" name="Int. J. Syst. Evol. Microbiol.">
        <title>Steroidobacter gossypii sp. nov., isolated from soil of cotton cropping field.</title>
        <authorList>
            <person name="Huang R."/>
            <person name="Yang S."/>
            <person name="Zhen C."/>
            <person name="Liu W."/>
        </authorList>
    </citation>
    <scope>NUCLEOTIDE SEQUENCE [LARGE SCALE GENOMIC DNA]</scope>
    <source>
        <strain evidence="7 8">S1-65</strain>
    </source>
</reference>
<gene>
    <name evidence="7" type="ORF">JM946_16465</name>
</gene>
<evidence type="ECO:0000256" key="1">
    <source>
        <dbReference type="ARBA" id="ARBA00001966"/>
    </source>
</evidence>
<evidence type="ECO:0000259" key="6">
    <source>
        <dbReference type="PROSITE" id="PS51918"/>
    </source>
</evidence>
<dbReference type="Pfam" id="PF13186">
    <property type="entry name" value="SPASM"/>
    <property type="match status" value="1"/>
</dbReference>
<evidence type="ECO:0000256" key="5">
    <source>
        <dbReference type="ARBA" id="ARBA00023014"/>
    </source>
</evidence>
<sequence>MSTHSILRELLEPVYRDRPSLKEQLRAAQAQLNRLRTSAWERFPQLIYPHPEHIYLVLTANCNLRCKACRYGRDFMPGQQLALPVVRDLLDDVKALNFEVVRLYGGEPLLHKQIAEIVEYCTKLRLRTYLTTNGLLLRKKIDDLFAAGLRVVQVGMYGIGEDYNQYVQRKDRFDQLEENIAYVRERYGNEVRLTLNWLLMKPTCSIDTVRETWAFATRYNAPICINLIHHSLPYFTEGQDRELAFSEADRPALDAVVEEFMRLQHRDPHLLQSTPAILRSIPDWLIKGPNMRVPCDRHRLIWVGADGTVQMCYVTFKLGNLHEKRLKDMLFTQTHIDAARDAFKLNCPNCHCAYGNRVSGHAPTRQKYMTA</sequence>
<name>A0ABS1WZC8_9GAMM</name>
<keyword evidence="2" id="KW-0949">S-adenosyl-L-methionine</keyword>
<dbReference type="PANTHER" id="PTHR11228">
    <property type="entry name" value="RADICAL SAM DOMAIN PROTEIN"/>
    <property type="match status" value="1"/>
</dbReference>
<dbReference type="PANTHER" id="PTHR11228:SF7">
    <property type="entry name" value="PQQA PEPTIDE CYCLASE"/>
    <property type="match status" value="1"/>
</dbReference>